<reference evidence="3 4" key="1">
    <citation type="journal article" date="2019" name="Int. J. Syst. Evol. Microbiol.">
        <title>Capsulimonas corticalis gen. nov., sp. nov., an aerobic capsulated bacterium, of a novel bacterial order, Capsulimonadales ord. nov., of the class Armatimonadia of the phylum Armatimonadetes.</title>
        <authorList>
            <person name="Li J."/>
            <person name="Kudo C."/>
            <person name="Tonouchi A."/>
        </authorList>
    </citation>
    <scope>NUCLEOTIDE SEQUENCE [LARGE SCALE GENOMIC DNA]</scope>
    <source>
        <strain evidence="3 4">AX-7</strain>
    </source>
</reference>
<keyword evidence="2" id="KW-0732">Signal</keyword>
<name>A0A402CUY1_9BACT</name>
<dbReference type="InterPro" id="IPR012939">
    <property type="entry name" value="Glyco_hydro_92"/>
</dbReference>
<dbReference type="Pfam" id="PF17678">
    <property type="entry name" value="Glyco_hydro_92N"/>
    <property type="match status" value="1"/>
</dbReference>
<dbReference type="PANTHER" id="PTHR12143:SF43">
    <property type="entry name" value="PUTATIVE-RELATED"/>
    <property type="match status" value="1"/>
</dbReference>
<dbReference type="SUPFAM" id="SSF48208">
    <property type="entry name" value="Six-hairpin glycosidases"/>
    <property type="match status" value="1"/>
</dbReference>
<dbReference type="Gene3D" id="2.70.98.10">
    <property type="match status" value="1"/>
</dbReference>
<dbReference type="InterPro" id="IPR014718">
    <property type="entry name" value="GH-type_carb-bd"/>
</dbReference>
<feature type="region of interest" description="Disordered" evidence="1">
    <location>
        <begin position="742"/>
        <end position="761"/>
    </location>
</feature>
<dbReference type="EMBL" id="AP025739">
    <property type="protein sequence ID" value="BDI30228.1"/>
    <property type="molecule type" value="Genomic_DNA"/>
</dbReference>
<organism evidence="3 4">
    <name type="scientific">Capsulimonas corticalis</name>
    <dbReference type="NCBI Taxonomy" id="2219043"/>
    <lineage>
        <taxon>Bacteria</taxon>
        <taxon>Bacillati</taxon>
        <taxon>Armatimonadota</taxon>
        <taxon>Armatimonadia</taxon>
        <taxon>Capsulimonadales</taxon>
        <taxon>Capsulimonadaceae</taxon>
        <taxon>Capsulimonas</taxon>
    </lineage>
</organism>
<evidence type="ECO:0000313" key="3">
    <source>
        <dbReference type="EMBL" id="BDI30228.1"/>
    </source>
</evidence>
<dbReference type="InterPro" id="IPR050883">
    <property type="entry name" value="PNGase"/>
</dbReference>
<dbReference type="GO" id="GO:0030246">
    <property type="term" value="F:carbohydrate binding"/>
    <property type="evidence" value="ECO:0007669"/>
    <property type="project" value="InterPro"/>
</dbReference>
<dbReference type="PANTHER" id="PTHR12143">
    <property type="entry name" value="PEPTIDE N-GLYCANASE PNGASE -RELATED"/>
    <property type="match status" value="1"/>
</dbReference>
<sequence length="761" mass="83720">MRKSRSLLHTPLRQALAFGLLLPAGTLHAAASDPVSYVNPNIGNMSQLLVPTFPTVSLPNAMMRIHPERPSYISDQIDGLPLLLPAHRGGQVFHISPVLDARTRLSPVIPYTYDLEKTLPYRYSVSLDEQDIDVAFAPARRSAIYTFAFGKPGLRYLVLSSGDGELKADGNVVTGFQRYGHASVYLYLVASAAPEKIGVLDNGTTRFGAASAAGRDAALVLSFGSSQARAAVRYGVSYISVDQAKKNLESETPDFDLDKTAAAGHKAWNDALGKIQVTGGSENEKTVFYTALYRTYERMVDVSEDGKYYSGFDGKVHDDNGVDFYNDDWSWDTHRADHPLGVLINPKQESQKIASYIRMAEQSPEGWLPTFPELSGDGHCMNGLYSAAIIWDAYNKGLRGFDLAAAYAHAKKTVLESTALPWVLGPANSIDAFYQVHGYYPALKPGEPETIPVVNRGERRQSVAITLAASYTDWCLAQMAKALGKKDDYAFFEKRSYNYRNLFNPATGFFHPKDESGAFIEPLDYKFSGGLGGRDYYDENNGWTYRWGVTHNIADVVDLMGGRAKFVENLDQLFREDLGDNRYTVYASFPDGTGNVGQFSMGNEPSMPIPYFYNYAGAPWKTQKRVRSLLDMWFRNDLQGVPGDEDGGGLSAFAAFSSLGFYPVTAGMPVYNIGSPIFTRSVMDLGDGKTFVVEAIHCSRDNKYIQSAKLNGVDWNKPWFRHSDIAKGGALVLVMGNRPNKDWGAAPEDAPPSEGPLAPAP</sequence>
<evidence type="ECO:0000313" key="4">
    <source>
        <dbReference type="Proteomes" id="UP000287394"/>
    </source>
</evidence>
<dbReference type="KEGG" id="ccot:CCAX7_22790"/>
<evidence type="ECO:0000256" key="2">
    <source>
        <dbReference type="SAM" id="SignalP"/>
    </source>
</evidence>
<dbReference type="GO" id="GO:0006516">
    <property type="term" value="P:glycoprotein catabolic process"/>
    <property type="evidence" value="ECO:0007669"/>
    <property type="project" value="TreeGrafter"/>
</dbReference>
<dbReference type="InterPro" id="IPR008928">
    <property type="entry name" value="6-hairpin_glycosidase_sf"/>
</dbReference>
<dbReference type="Proteomes" id="UP000287394">
    <property type="component" value="Chromosome"/>
</dbReference>
<dbReference type="GO" id="GO:0005829">
    <property type="term" value="C:cytosol"/>
    <property type="evidence" value="ECO:0007669"/>
    <property type="project" value="TreeGrafter"/>
</dbReference>
<feature type="signal peptide" evidence="2">
    <location>
        <begin position="1"/>
        <end position="29"/>
    </location>
</feature>
<dbReference type="InterPro" id="IPR041371">
    <property type="entry name" value="GH92_N"/>
</dbReference>
<dbReference type="Pfam" id="PF07971">
    <property type="entry name" value="Glyco_hydro_92"/>
    <property type="match status" value="1"/>
</dbReference>
<feature type="compositionally biased region" description="Pro residues" evidence="1">
    <location>
        <begin position="749"/>
        <end position="761"/>
    </location>
</feature>
<proteinExistence type="predicted"/>
<accession>A0A402CUY1</accession>
<dbReference type="NCBIfam" id="TIGR01180">
    <property type="entry name" value="aman2_put"/>
    <property type="match status" value="1"/>
</dbReference>
<dbReference type="InterPro" id="IPR005887">
    <property type="entry name" value="GH92_a_mannosidase_put"/>
</dbReference>
<feature type="chain" id="PRO_5043714058" evidence="2">
    <location>
        <begin position="30"/>
        <end position="761"/>
    </location>
</feature>
<evidence type="ECO:0000256" key="1">
    <source>
        <dbReference type="SAM" id="MobiDB-lite"/>
    </source>
</evidence>
<protein>
    <submittedName>
        <fullName evidence="3">Alpha-1 2-mannosidase</fullName>
    </submittedName>
</protein>
<dbReference type="Gene3D" id="1.20.1050.60">
    <property type="entry name" value="alpha-1,2-mannosidase"/>
    <property type="match status" value="1"/>
</dbReference>
<gene>
    <name evidence="3" type="ORF">CCAX7_22790</name>
</gene>
<dbReference type="Gene3D" id="1.20.1610.10">
    <property type="entry name" value="alpha-1,2-mannosidases domains"/>
    <property type="match status" value="1"/>
</dbReference>
<dbReference type="FunFam" id="3.30.2080.10:FF:000001">
    <property type="entry name" value="Alpha-1,2-mannosidase subfamily"/>
    <property type="match status" value="1"/>
</dbReference>
<dbReference type="RefSeq" id="WP_165864155.1">
    <property type="nucleotide sequence ID" value="NZ_AP025739.1"/>
</dbReference>
<keyword evidence="4" id="KW-1185">Reference proteome</keyword>
<dbReference type="AlphaFoldDB" id="A0A402CUY1"/>
<dbReference type="Gene3D" id="3.30.2080.10">
    <property type="entry name" value="GH92 mannosidase domain"/>
    <property type="match status" value="1"/>
</dbReference>
<dbReference type="GO" id="GO:0005975">
    <property type="term" value="P:carbohydrate metabolic process"/>
    <property type="evidence" value="ECO:0007669"/>
    <property type="project" value="InterPro"/>
</dbReference>
<dbReference type="GO" id="GO:0000224">
    <property type="term" value="F:peptide-N4-(N-acetyl-beta-glucosaminyl)asparagine amidase activity"/>
    <property type="evidence" value="ECO:0007669"/>
    <property type="project" value="TreeGrafter"/>
</dbReference>